<evidence type="ECO:0000313" key="2">
    <source>
        <dbReference type="Proteomes" id="UP000597507"/>
    </source>
</evidence>
<dbReference type="InterPro" id="IPR018727">
    <property type="entry name" value="DUF2267"/>
</dbReference>
<sequence>MATTGLEVFDRTLHITNIWLDEIMKTIGPDRHAAWHALGAVLHALRDRLPLELAVHLGAQLPLLVRGLYYDQWHVGRQPEKLRSLDEFLQRVAEGLRGTRPMDVRDATLAVLRTLAHHVDAGQVRKVADVLPGEIRAFWKEGERAAVEGAAGAAPARGGTTA</sequence>
<proteinExistence type="predicted"/>
<evidence type="ECO:0008006" key="3">
    <source>
        <dbReference type="Google" id="ProtNLM"/>
    </source>
</evidence>
<name>A0A8J2ZC73_9PROT</name>
<dbReference type="Gene3D" id="1.10.490.110">
    <property type="entry name" value="Uncharacterized conserved protein DUF2267"/>
    <property type="match status" value="1"/>
</dbReference>
<keyword evidence="2" id="KW-1185">Reference proteome</keyword>
<comment type="caution">
    <text evidence="1">The sequence shown here is derived from an EMBL/GenBank/DDBJ whole genome shotgun (WGS) entry which is preliminary data.</text>
</comment>
<gene>
    <name evidence="1" type="ORF">GCM10010964_25090</name>
</gene>
<dbReference type="Proteomes" id="UP000597507">
    <property type="component" value="Unassembled WGS sequence"/>
</dbReference>
<dbReference type="RefSeq" id="WP_188900668.1">
    <property type="nucleotide sequence ID" value="NZ_BMKS01000006.1"/>
</dbReference>
<dbReference type="InterPro" id="IPR038282">
    <property type="entry name" value="DUF2267_sf"/>
</dbReference>
<protein>
    <recommendedName>
        <fullName evidence="3">DUF2267 domain-containing protein</fullName>
    </recommendedName>
</protein>
<evidence type="ECO:0000313" key="1">
    <source>
        <dbReference type="EMBL" id="GGG36155.1"/>
    </source>
</evidence>
<reference evidence="1 2" key="1">
    <citation type="journal article" date="2014" name="Int. J. Syst. Evol. Microbiol.">
        <title>Complete genome sequence of Corynebacterium casei LMG S-19264T (=DSM 44701T), isolated from a smear-ripened cheese.</title>
        <authorList>
            <consortium name="US DOE Joint Genome Institute (JGI-PGF)"/>
            <person name="Walter F."/>
            <person name="Albersmeier A."/>
            <person name="Kalinowski J."/>
            <person name="Ruckert C."/>
        </authorList>
    </citation>
    <scope>NUCLEOTIDE SEQUENCE [LARGE SCALE GENOMIC DNA]</scope>
    <source>
        <strain evidence="1 2">CGMCC 1.16330</strain>
    </source>
</reference>
<accession>A0A8J2ZC73</accession>
<organism evidence="1 2">
    <name type="scientific">Caldovatus sediminis</name>
    <dbReference type="NCBI Taxonomy" id="2041189"/>
    <lineage>
        <taxon>Bacteria</taxon>
        <taxon>Pseudomonadati</taxon>
        <taxon>Pseudomonadota</taxon>
        <taxon>Alphaproteobacteria</taxon>
        <taxon>Acetobacterales</taxon>
        <taxon>Roseomonadaceae</taxon>
        <taxon>Caldovatus</taxon>
    </lineage>
</organism>
<dbReference type="Pfam" id="PF10025">
    <property type="entry name" value="DUF2267"/>
    <property type="match status" value="1"/>
</dbReference>
<dbReference type="EMBL" id="BMKS01000006">
    <property type="protein sequence ID" value="GGG36155.1"/>
    <property type="molecule type" value="Genomic_DNA"/>
</dbReference>
<dbReference type="AlphaFoldDB" id="A0A8J2ZC73"/>